<name>A0A0G0VU02_UNCKA</name>
<evidence type="ECO:0000256" key="1">
    <source>
        <dbReference type="SAM" id="MobiDB-lite"/>
    </source>
</evidence>
<keyword evidence="2" id="KW-0732">Signal</keyword>
<reference evidence="4 5" key="1">
    <citation type="journal article" date="2015" name="Nature">
        <title>rRNA introns, odd ribosomes, and small enigmatic genomes across a large radiation of phyla.</title>
        <authorList>
            <person name="Brown C.T."/>
            <person name="Hug L.A."/>
            <person name="Thomas B.C."/>
            <person name="Sharon I."/>
            <person name="Castelle C.J."/>
            <person name="Singh A."/>
            <person name="Wilkins M.J."/>
            <person name="Williams K.H."/>
            <person name="Banfield J.F."/>
        </authorList>
    </citation>
    <scope>NUCLEOTIDE SEQUENCE [LARGE SCALE GENOMIC DNA]</scope>
</reference>
<accession>A0A0G0VU02</accession>
<protein>
    <recommendedName>
        <fullName evidence="3">DUF642 domain-containing protein</fullName>
    </recommendedName>
</protein>
<sequence>MKKFIPLFVTVLMLSLFVTPVFALGENGSFETGTDPGAYTELSSGAGNIDNWTIVSGSIDYIGTYWPAFEGSRSIDMSGTAAGSISQTFTTVIGTTYEVTFDMAGNPDGGPVDKTMTVMATGGLEEDYTFDSTDSTLAAMGWLPKKYTFTATATDTILTFTSTTAGSFGPALDNVKIEETTIPDEDEDEDEDSEDEIGRPEDNHGWYVSTAEKEVRHDVAQSRAGMPEQSKKKDR</sequence>
<feature type="domain" description="DUF642" evidence="3">
    <location>
        <begin position="26"/>
        <end position="177"/>
    </location>
</feature>
<evidence type="ECO:0000259" key="3">
    <source>
        <dbReference type="Pfam" id="PF04862"/>
    </source>
</evidence>
<dbReference type="Pfam" id="PF04862">
    <property type="entry name" value="DUF642"/>
    <property type="match status" value="1"/>
</dbReference>
<dbReference type="Gene3D" id="2.60.120.260">
    <property type="entry name" value="Galactose-binding domain-like"/>
    <property type="match status" value="1"/>
</dbReference>
<gene>
    <name evidence="4" type="ORF">UU55_C0005G0060</name>
</gene>
<feature type="region of interest" description="Disordered" evidence="1">
    <location>
        <begin position="179"/>
        <end position="235"/>
    </location>
</feature>
<feature type="signal peptide" evidence="2">
    <location>
        <begin position="1"/>
        <end position="23"/>
    </location>
</feature>
<feature type="chain" id="PRO_5002534991" description="DUF642 domain-containing protein" evidence="2">
    <location>
        <begin position="24"/>
        <end position="235"/>
    </location>
</feature>
<dbReference type="Proteomes" id="UP000033947">
    <property type="component" value="Unassembled WGS sequence"/>
</dbReference>
<evidence type="ECO:0000313" key="4">
    <source>
        <dbReference type="EMBL" id="KKS03152.1"/>
    </source>
</evidence>
<dbReference type="AlphaFoldDB" id="A0A0G0VU02"/>
<feature type="compositionally biased region" description="Basic and acidic residues" evidence="1">
    <location>
        <begin position="211"/>
        <end position="220"/>
    </location>
</feature>
<comment type="caution">
    <text evidence="4">The sequence shown here is derived from an EMBL/GenBank/DDBJ whole genome shotgun (WGS) entry which is preliminary data.</text>
</comment>
<evidence type="ECO:0000313" key="5">
    <source>
        <dbReference type="Proteomes" id="UP000033947"/>
    </source>
</evidence>
<dbReference type="InterPro" id="IPR006946">
    <property type="entry name" value="DGR2-like_dom"/>
</dbReference>
<feature type="compositionally biased region" description="Acidic residues" evidence="1">
    <location>
        <begin position="181"/>
        <end position="195"/>
    </location>
</feature>
<dbReference type="InterPro" id="IPR027576">
    <property type="entry name" value="Choice_anch_C_dom"/>
</dbReference>
<dbReference type="EMBL" id="LCBB01000005">
    <property type="protein sequence ID" value="KKS03152.1"/>
    <property type="molecule type" value="Genomic_DNA"/>
</dbReference>
<proteinExistence type="predicted"/>
<evidence type="ECO:0000256" key="2">
    <source>
        <dbReference type="SAM" id="SignalP"/>
    </source>
</evidence>
<dbReference type="NCBIfam" id="TIGR04362">
    <property type="entry name" value="choice_anch_C"/>
    <property type="match status" value="1"/>
</dbReference>
<organism evidence="4 5">
    <name type="scientific">candidate division WWE3 bacterium GW2011_GWC2_41_23</name>
    <dbReference type="NCBI Taxonomy" id="1619123"/>
    <lineage>
        <taxon>Bacteria</taxon>
        <taxon>Katanobacteria</taxon>
    </lineage>
</organism>